<gene>
    <name evidence="1" type="ordered locus">MTR_8g105650</name>
</gene>
<evidence type="ECO:0000313" key="2">
    <source>
        <dbReference type="EnsemblPlants" id="AET05447"/>
    </source>
</evidence>
<name>G7LBG0_MEDTR</name>
<dbReference type="HOGENOM" id="CLU_1621493_0_0_1"/>
<dbReference type="AlphaFoldDB" id="G7LBG0"/>
<keyword evidence="3" id="KW-1185">Reference proteome</keyword>
<accession>G7LBG0</accession>
<sequence length="164" mass="18592">MILMELRTHPLKIKRSITMLDFDGFVISENTDYSGGIMIAWKQGSSGGGTSETLLEVCKTSGCLLAISMLSQDEKKGGVAFYDHHGMQGLVVDSPFQFESIWQTHDYFKMDLIRWWNHGHDLIEKLSKVEVELKMWRTINFGSVIKKKELLACLGDNKKKTSTS</sequence>
<reference evidence="1 3" key="1">
    <citation type="journal article" date="2011" name="Nature">
        <title>The Medicago genome provides insight into the evolution of rhizobial symbioses.</title>
        <authorList>
            <person name="Young N.D."/>
            <person name="Debelle F."/>
            <person name="Oldroyd G.E."/>
            <person name="Geurts R."/>
            <person name="Cannon S.B."/>
            <person name="Udvardi M.K."/>
            <person name="Benedito V.A."/>
            <person name="Mayer K.F."/>
            <person name="Gouzy J."/>
            <person name="Schoof H."/>
            <person name="Van de Peer Y."/>
            <person name="Proost S."/>
            <person name="Cook D.R."/>
            <person name="Meyers B.C."/>
            <person name="Spannagl M."/>
            <person name="Cheung F."/>
            <person name="De Mita S."/>
            <person name="Krishnakumar V."/>
            <person name="Gundlach H."/>
            <person name="Zhou S."/>
            <person name="Mudge J."/>
            <person name="Bharti A.K."/>
            <person name="Murray J.D."/>
            <person name="Naoumkina M.A."/>
            <person name="Rosen B."/>
            <person name="Silverstein K.A."/>
            <person name="Tang H."/>
            <person name="Rombauts S."/>
            <person name="Zhao P.X."/>
            <person name="Zhou P."/>
            <person name="Barbe V."/>
            <person name="Bardou P."/>
            <person name="Bechner M."/>
            <person name="Bellec A."/>
            <person name="Berger A."/>
            <person name="Berges H."/>
            <person name="Bidwell S."/>
            <person name="Bisseling T."/>
            <person name="Choisne N."/>
            <person name="Couloux A."/>
            <person name="Denny R."/>
            <person name="Deshpande S."/>
            <person name="Dai X."/>
            <person name="Doyle J.J."/>
            <person name="Dudez A.M."/>
            <person name="Farmer A.D."/>
            <person name="Fouteau S."/>
            <person name="Franken C."/>
            <person name="Gibelin C."/>
            <person name="Gish J."/>
            <person name="Goldstein S."/>
            <person name="Gonzalez A.J."/>
            <person name="Green P.J."/>
            <person name="Hallab A."/>
            <person name="Hartog M."/>
            <person name="Hua A."/>
            <person name="Humphray S.J."/>
            <person name="Jeong D.H."/>
            <person name="Jing Y."/>
            <person name="Jocker A."/>
            <person name="Kenton S.M."/>
            <person name="Kim D.J."/>
            <person name="Klee K."/>
            <person name="Lai H."/>
            <person name="Lang C."/>
            <person name="Lin S."/>
            <person name="Macmil S.L."/>
            <person name="Magdelenat G."/>
            <person name="Matthews L."/>
            <person name="McCorrison J."/>
            <person name="Monaghan E.L."/>
            <person name="Mun J.H."/>
            <person name="Najar F.Z."/>
            <person name="Nicholson C."/>
            <person name="Noirot C."/>
            <person name="O'Bleness M."/>
            <person name="Paule C.R."/>
            <person name="Poulain J."/>
            <person name="Prion F."/>
            <person name="Qin B."/>
            <person name="Qu C."/>
            <person name="Retzel E.F."/>
            <person name="Riddle C."/>
            <person name="Sallet E."/>
            <person name="Samain S."/>
            <person name="Samson N."/>
            <person name="Sanders I."/>
            <person name="Saurat O."/>
            <person name="Scarpelli C."/>
            <person name="Schiex T."/>
            <person name="Segurens B."/>
            <person name="Severin A.J."/>
            <person name="Sherrier D.J."/>
            <person name="Shi R."/>
            <person name="Sims S."/>
            <person name="Singer S.R."/>
            <person name="Sinharoy S."/>
            <person name="Sterck L."/>
            <person name="Viollet A."/>
            <person name="Wang B.B."/>
            <person name="Wang K."/>
            <person name="Wang M."/>
            <person name="Wang X."/>
            <person name="Warfsmann J."/>
            <person name="Weissenbach J."/>
            <person name="White D.D."/>
            <person name="White J.D."/>
            <person name="Wiley G.B."/>
            <person name="Wincker P."/>
            <person name="Xing Y."/>
            <person name="Yang L."/>
            <person name="Yao Z."/>
            <person name="Ying F."/>
            <person name="Zhai J."/>
            <person name="Zhou L."/>
            <person name="Zuber A."/>
            <person name="Denarie J."/>
            <person name="Dixon R.A."/>
            <person name="May G.D."/>
            <person name="Schwartz D.C."/>
            <person name="Rogers J."/>
            <person name="Quetier F."/>
            <person name="Town C.D."/>
            <person name="Roe B.A."/>
        </authorList>
    </citation>
    <scope>NUCLEOTIDE SEQUENCE [LARGE SCALE GENOMIC DNA]</scope>
    <source>
        <strain evidence="1">A17</strain>
        <strain evidence="2 3">cv. Jemalong A17</strain>
    </source>
</reference>
<evidence type="ECO:0000313" key="1">
    <source>
        <dbReference type="EMBL" id="AET05447.1"/>
    </source>
</evidence>
<dbReference type="EMBL" id="CM001224">
    <property type="protein sequence ID" value="AET05447.1"/>
    <property type="molecule type" value="Genomic_DNA"/>
</dbReference>
<dbReference type="PaxDb" id="3880-AET05447"/>
<dbReference type="EnsemblPlants" id="AET05447">
    <property type="protein sequence ID" value="AET05447"/>
    <property type="gene ID" value="MTR_8g105650"/>
</dbReference>
<evidence type="ECO:0000313" key="3">
    <source>
        <dbReference type="Proteomes" id="UP000002051"/>
    </source>
</evidence>
<dbReference type="Proteomes" id="UP000002051">
    <property type="component" value="Chromosome 8"/>
</dbReference>
<protein>
    <submittedName>
        <fullName evidence="1 2">Uncharacterized protein</fullName>
    </submittedName>
</protein>
<proteinExistence type="predicted"/>
<organism evidence="1 3">
    <name type="scientific">Medicago truncatula</name>
    <name type="common">Barrel medic</name>
    <name type="synonym">Medicago tribuloides</name>
    <dbReference type="NCBI Taxonomy" id="3880"/>
    <lineage>
        <taxon>Eukaryota</taxon>
        <taxon>Viridiplantae</taxon>
        <taxon>Streptophyta</taxon>
        <taxon>Embryophyta</taxon>
        <taxon>Tracheophyta</taxon>
        <taxon>Spermatophyta</taxon>
        <taxon>Magnoliopsida</taxon>
        <taxon>eudicotyledons</taxon>
        <taxon>Gunneridae</taxon>
        <taxon>Pentapetalae</taxon>
        <taxon>rosids</taxon>
        <taxon>fabids</taxon>
        <taxon>Fabales</taxon>
        <taxon>Fabaceae</taxon>
        <taxon>Papilionoideae</taxon>
        <taxon>50 kb inversion clade</taxon>
        <taxon>NPAAA clade</taxon>
        <taxon>Hologalegina</taxon>
        <taxon>IRL clade</taxon>
        <taxon>Trifolieae</taxon>
        <taxon>Medicago</taxon>
    </lineage>
</organism>
<reference evidence="2" key="3">
    <citation type="submission" date="2015-04" db="UniProtKB">
        <authorList>
            <consortium name="EnsemblPlants"/>
        </authorList>
    </citation>
    <scope>IDENTIFICATION</scope>
    <source>
        <strain evidence="2">cv. Jemalong A17</strain>
    </source>
</reference>
<reference evidence="1 3" key="2">
    <citation type="journal article" date="2014" name="BMC Genomics">
        <title>An improved genome release (version Mt4.0) for the model legume Medicago truncatula.</title>
        <authorList>
            <person name="Tang H."/>
            <person name="Krishnakumar V."/>
            <person name="Bidwell S."/>
            <person name="Rosen B."/>
            <person name="Chan A."/>
            <person name="Zhou S."/>
            <person name="Gentzbittel L."/>
            <person name="Childs K.L."/>
            <person name="Yandell M."/>
            <person name="Gundlach H."/>
            <person name="Mayer K.F."/>
            <person name="Schwartz D.C."/>
            <person name="Town C.D."/>
        </authorList>
    </citation>
    <scope>GENOME REANNOTATION</scope>
    <source>
        <strain evidence="2 3">cv. Jemalong A17</strain>
    </source>
</reference>